<organism evidence="6 7">
    <name type="scientific">Selenomonas flueggei ATCC 43531</name>
    <dbReference type="NCBI Taxonomy" id="638302"/>
    <lineage>
        <taxon>Bacteria</taxon>
        <taxon>Bacillati</taxon>
        <taxon>Bacillota</taxon>
        <taxon>Negativicutes</taxon>
        <taxon>Selenomonadales</taxon>
        <taxon>Selenomonadaceae</taxon>
        <taxon>Selenomonas</taxon>
    </lineage>
</organism>
<dbReference type="STRING" id="638302.HMPREF0908_0196"/>
<dbReference type="SUPFAM" id="SSF74653">
    <property type="entry name" value="TolA/TonB C-terminal domain"/>
    <property type="match status" value="1"/>
</dbReference>
<evidence type="ECO:0000259" key="5">
    <source>
        <dbReference type="Pfam" id="PF03544"/>
    </source>
</evidence>
<dbReference type="HOGENOM" id="CLU_154630_0_0_9"/>
<evidence type="ECO:0000313" key="6">
    <source>
        <dbReference type="EMBL" id="EEQ49614.1"/>
    </source>
</evidence>
<sequence>MTQAERLTMKIWVGAILAVFFLAVSAASVSCAEEQAPKQLERITIGQPPRVLHFEHVQDKSISYEGYVVLMAHVDEQGHVVSTRVTHSSGDGNVDRMACRVVMEQWKFTPALDVDGRPMPCNVMCQVYFNMEPKHRK</sequence>
<dbReference type="AlphaFoldDB" id="C4V0T5"/>
<keyword evidence="2" id="KW-0812">Transmembrane</keyword>
<keyword evidence="4" id="KW-0472">Membrane</keyword>
<protein>
    <submittedName>
        <fullName evidence="6">TonB family domain protein</fullName>
    </submittedName>
</protein>
<evidence type="ECO:0000256" key="1">
    <source>
        <dbReference type="ARBA" id="ARBA00004167"/>
    </source>
</evidence>
<dbReference type="GO" id="GO:0016020">
    <property type="term" value="C:membrane"/>
    <property type="evidence" value="ECO:0007669"/>
    <property type="project" value="UniProtKB-SubCell"/>
</dbReference>
<name>C4V0T5_9FIRM</name>
<keyword evidence="3" id="KW-1133">Transmembrane helix</keyword>
<evidence type="ECO:0000256" key="4">
    <source>
        <dbReference type="ARBA" id="ARBA00023136"/>
    </source>
</evidence>
<dbReference type="Proteomes" id="UP000005309">
    <property type="component" value="Unassembled WGS sequence"/>
</dbReference>
<evidence type="ECO:0000313" key="7">
    <source>
        <dbReference type="Proteomes" id="UP000005309"/>
    </source>
</evidence>
<evidence type="ECO:0000256" key="3">
    <source>
        <dbReference type="ARBA" id="ARBA00022989"/>
    </source>
</evidence>
<dbReference type="Gene3D" id="3.30.1150.10">
    <property type="match status" value="1"/>
</dbReference>
<dbReference type="InterPro" id="IPR006260">
    <property type="entry name" value="TonB/TolA_C"/>
</dbReference>
<dbReference type="GO" id="GO:0055085">
    <property type="term" value="P:transmembrane transport"/>
    <property type="evidence" value="ECO:0007669"/>
    <property type="project" value="InterPro"/>
</dbReference>
<proteinExistence type="predicted"/>
<dbReference type="InterPro" id="IPR037682">
    <property type="entry name" value="TonB_C"/>
</dbReference>
<evidence type="ECO:0000256" key="2">
    <source>
        <dbReference type="ARBA" id="ARBA00022692"/>
    </source>
</evidence>
<gene>
    <name evidence="6" type="ORF">HMPREF0908_0196</name>
</gene>
<dbReference type="Pfam" id="PF03544">
    <property type="entry name" value="TonB_C"/>
    <property type="match status" value="1"/>
</dbReference>
<comment type="subcellular location">
    <subcellularLocation>
        <location evidence="1">Membrane</location>
        <topology evidence="1">Single-pass membrane protein</topology>
    </subcellularLocation>
</comment>
<dbReference type="PROSITE" id="PS51257">
    <property type="entry name" value="PROKAR_LIPOPROTEIN"/>
    <property type="match status" value="1"/>
</dbReference>
<dbReference type="EMBL" id="ACLA01000002">
    <property type="protein sequence ID" value="EEQ49614.1"/>
    <property type="molecule type" value="Genomic_DNA"/>
</dbReference>
<reference evidence="6 7" key="1">
    <citation type="submission" date="2009-04" db="EMBL/GenBank/DDBJ databases">
        <authorList>
            <person name="Qin X."/>
            <person name="Bachman B."/>
            <person name="Battles P."/>
            <person name="Bell A."/>
            <person name="Bess C."/>
            <person name="Bickham C."/>
            <person name="Chaboub L."/>
            <person name="Chen D."/>
            <person name="Coyle M."/>
            <person name="Deiros D.R."/>
            <person name="Dinh H."/>
            <person name="Forbes L."/>
            <person name="Fowler G."/>
            <person name="Francisco L."/>
            <person name="Fu Q."/>
            <person name="Gubbala S."/>
            <person name="Hale W."/>
            <person name="Han Y."/>
            <person name="Hemphill L."/>
            <person name="Highlander S.K."/>
            <person name="Hirani K."/>
            <person name="Hogues M."/>
            <person name="Jackson L."/>
            <person name="Jakkamsetti A."/>
            <person name="Javaid M."/>
            <person name="Jiang H."/>
            <person name="Korchina V."/>
            <person name="Kovar C."/>
            <person name="Lara F."/>
            <person name="Lee S."/>
            <person name="Mata R."/>
            <person name="Mathew T."/>
            <person name="Moen C."/>
            <person name="Morales K."/>
            <person name="Munidasa M."/>
            <person name="Nazareth L."/>
            <person name="Ngo R."/>
            <person name="Nguyen L."/>
            <person name="Okwuonu G."/>
            <person name="Ongeri F."/>
            <person name="Patil S."/>
            <person name="Petrosino J."/>
            <person name="Pham C."/>
            <person name="Pham P."/>
            <person name="Pu L.-L."/>
            <person name="Puazo M."/>
            <person name="Raj R."/>
            <person name="Reid J."/>
            <person name="Rouhana J."/>
            <person name="Saada N."/>
            <person name="Shang Y."/>
            <person name="Simmons D."/>
            <person name="Thornton R."/>
            <person name="Warren J."/>
            <person name="Weissenberger G."/>
            <person name="Zhang J."/>
            <person name="Zhang L."/>
            <person name="Zhou C."/>
            <person name="Zhu D."/>
            <person name="Muzny D."/>
            <person name="Worley K."/>
            <person name="Gibbs R."/>
        </authorList>
    </citation>
    <scope>NUCLEOTIDE SEQUENCE [LARGE SCALE GENOMIC DNA]</scope>
    <source>
        <strain evidence="6 7">ATCC 43531</strain>
    </source>
</reference>
<accession>C4V0T5</accession>
<dbReference type="NCBIfam" id="TIGR01352">
    <property type="entry name" value="tonB_Cterm"/>
    <property type="match status" value="1"/>
</dbReference>
<comment type="caution">
    <text evidence="6">The sequence shown here is derived from an EMBL/GenBank/DDBJ whole genome shotgun (WGS) entry which is preliminary data.</text>
</comment>
<feature type="domain" description="TonB C-terminal" evidence="5">
    <location>
        <begin position="64"/>
        <end position="130"/>
    </location>
</feature>
<keyword evidence="7" id="KW-1185">Reference proteome</keyword>